<accession>A0A4C1YUM9</accession>
<sequence length="117" mass="13069">MELVAGCCSQRSPIINKCTSALCRERRTIRLPVMRKRKKMMFTTNHEAARRKSKVEILGRCMAKTTFGVENGTRTKICSGKRCRIRERNKNGLSNEIRVETVSGAVSGSGNGPLLKL</sequence>
<dbReference type="EMBL" id="BGZK01001391">
    <property type="protein sequence ID" value="GBP78900.1"/>
    <property type="molecule type" value="Genomic_DNA"/>
</dbReference>
<keyword evidence="2" id="KW-1185">Reference proteome</keyword>
<organism evidence="1 2">
    <name type="scientific">Eumeta variegata</name>
    <name type="common">Bagworm moth</name>
    <name type="synonym">Eumeta japonica</name>
    <dbReference type="NCBI Taxonomy" id="151549"/>
    <lineage>
        <taxon>Eukaryota</taxon>
        <taxon>Metazoa</taxon>
        <taxon>Ecdysozoa</taxon>
        <taxon>Arthropoda</taxon>
        <taxon>Hexapoda</taxon>
        <taxon>Insecta</taxon>
        <taxon>Pterygota</taxon>
        <taxon>Neoptera</taxon>
        <taxon>Endopterygota</taxon>
        <taxon>Lepidoptera</taxon>
        <taxon>Glossata</taxon>
        <taxon>Ditrysia</taxon>
        <taxon>Tineoidea</taxon>
        <taxon>Psychidae</taxon>
        <taxon>Oiketicinae</taxon>
        <taxon>Eumeta</taxon>
    </lineage>
</organism>
<protein>
    <submittedName>
        <fullName evidence="1">Uncharacterized protein</fullName>
    </submittedName>
</protein>
<evidence type="ECO:0000313" key="2">
    <source>
        <dbReference type="Proteomes" id="UP000299102"/>
    </source>
</evidence>
<dbReference type="Proteomes" id="UP000299102">
    <property type="component" value="Unassembled WGS sequence"/>
</dbReference>
<reference evidence="1 2" key="1">
    <citation type="journal article" date="2019" name="Commun. Biol.">
        <title>The bagworm genome reveals a unique fibroin gene that provides high tensile strength.</title>
        <authorList>
            <person name="Kono N."/>
            <person name="Nakamura H."/>
            <person name="Ohtoshi R."/>
            <person name="Tomita M."/>
            <person name="Numata K."/>
            <person name="Arakawa K."/>
        </authorList>
    </citation>
    <scope>NUCLEOTIDE SEQUENCE [LARGE SCALE GENOMIC DNA]</scope>
</reference>
<gene>
    <name evidence="1" type="ORF">EVAR_49799_1</name>
</gene>
<dbReference type="AlphaFoldDB" id="A0A4C1YUM9"/>
<proteinExistence type="predicted"/>
<comment type="caution">
    <text evidence="1">The sequence shown here is derived from an EMBL/GenBank/DDBJ whole genome shotgun (WGS) entry which is preliminary data.</text>
</comment>
<evidence type="ECO:0000313" key="1">
    <source>
        <dbReference type="EMBL" id="GBP78900.1"/>
    </source>
</evidence>
<name>A0A4C1YUM9_EUMVA</name>